<keyword evidence="2" id="KW-1185">Reference proteome</keyword>
<evidence type="ECO:0000313" key="1">
    <source>
        <dbReference type="EMBL" id="KDQ65204.1"/>
    </source>
</evidence>
<dbReference type="EMBL" id="KL197709">
    <property type="protein sequence ID" value="KDQ65204.1"/>
    <property type="molecule type" value="Genomic_DNA"/>
</dbReference>
<organism evidence="1 2">
    <name type="scientific">Jaapia argillacea MUCL 33604</name>
    <dbReference type="NCBI Taxonomy" id="933084"/>
    <lineage>
        <taxon>Eukaryota</taxon>
        <taxon>Fungi</taxon>
        <taxon>Dikarya</taxon>
        <taxon>Basidiomycota</taxon>
        <taxon>Agaricomycotina</taxon>
        <taxon>Agaricomycetes</taxon>
        <taxon>Agaricomycetidae</taxon>
        <taxon>Jaapiales</taxon>
        <taxon>Jaapiaceae</taxon>
        <taxon>Jaapia</taxon>
    </lineage>
</organism>
<dbReference type="Proteomes" id="UP000027265">
    <property type="component" value="Unassembled WGS sequence"/>
</dbReference>
<accession>A0A067QE20</accession>
<name>A0A067QE20_9AGAM</name>
<sequence>MAKTLLKQYNIPKKGATGAVDDAKQELLELAASLELEEQAEAKAESVDSTDNDDVDGWVDEAALLTDVEREDLQANVGPVCLVLVKLATKIIHSTTKLLPDWYRKLEEMQMALHLMPRVVSTRWNSTFNVIEFALEY</sequence>
<dbReference type="AlphaFoldDB" id="A0A067QE20"/>
<gene>
    <name evidence="1" type="ORF">JAAARDRAFT_117979</name>
</gene>
<protein>
    <submittedName>
        <fullName evidence="1">Uncharacterized protein</fullName>
    </submittedName>
</protein>
<dbReference type="HOGENOM" id="CLU_096306_3_0_1"/>
<reference evidence="2" key="1">
    <citation type="journal article" date="2014" name="Proc. Natl. Acad. Sci. U.S.A.">
        <title>Extensive sampling of basidiomycete genomes demonstrates inadequacy of the white-rot/brown-rot paradigm for wood decay fungi.</title>
        <authorList>
            <person name="Riley R."/>
            <person name="Salamov A.A."/>
            <person name="Brown D.W."/>
            <person name="Nagy L.G."/>
            <person name="Floudas D."/>
            <person name="Held B.W."/>
            <person name="Levasseur A."/>
            <person name="Lombard V."/>
            <person name="Morin E."/>
            <person name="Otillar R."/>
            <person name="Lindquist E.A."/>
            <person name="Sun H."/>
            <person name="LaButti K.M."/>
            <person name="Schmutz J."/>
            <person name="Jabbour D."/>
            <person name="Luo H."/>
            <person name="Baker S.E."/>
            <person name="Pisabarro A.G."/>
            <person name="Walton J.D."/>
            <person name="Blanchette R.A."/>
            <person name="Henrissat B."/>
            <person name="Martin F."/>
            <person name="Cullen D."/>
            <person name="Hibbett D.S."/>
            <person name="Grigoriev I.V."/>
        </authorList>
    </citation>
    <scope>NUCLEOTIDE SEQUENCE [LARGE SCALE GENOMIC DNA]</scope>
    <source>
        <strain evidence="2">MUCL 33604</strain>
    </source>
</reference>
<proteinExistence type="predicted"/>
<dbReference type="OrthoDB" id="3252425at2759"/>
<evidence type="ECO:0000313" key="2">
    <source>
        <dbReference type="Proteomes" id="UP000027265"/>
    </source>
</evidence>
<dbReference type="InParanoid" id="A0A067QE20"/>